<dbReference type="EMBL" id="JANPWB010000001">
    <property type="protein sequence ID" value="KAJ1215951.1"/>
    <property type="molecule type" value="Genomic_DNA"/>
</dbReference>
<name>A0AAV7WT34_PLEWA</name>
<evidence type="ECO:0000313" key="3">
    <source>
        <dbReference type="Proteomes" id="UP001066276"/>
    </source>
</evidence>
<feature type="region of interest" description="Disordered" evidence="1">
    <location>
        <begin position="1"/>
        <end position="70"/>
    </location>
</feature>
<evidence type="ECO:0000313" key="2">
    <source>
        <dbReference type="EMBL" id="KAJ1215951.1"/>
    </source>
</evidence>
<gene>
    <name evidence="2" type="ORF">NDU88_003557</name>
</gene>
<protein>
    <submittedName>
        <fullName evidence="2">Uncharacterized protein</fullName>
    </submittedName>
</protein>
<dbReference type="Proteomes" id="UP001066276">
    <property type="component" value="Chromosome 1_1"/>
</dbReference>
<accession>A0AAV7WT34</accession>
<comment type="caution">
    <text evidence="2">The sequence shown here is derived from an EMBL/GenBank/DDBJ whole genome shotgun (WGS) entry which is preliminary data.</text>
</comment>
<reference evidence="2" key="1">
    <citation type="journal article" date="2022" name="bioRxiv">
        <title>Sequencing and chromosome-scale assembly of the giantPleurodeles waltlgenome.</title>
        <authorList>
            <person name="Brown T."/>
            <person name="Elewa A."/>
            <person name="Iarovenko S."/>
            <person name="Subramanian E."/>
            <person name="Araus A.J."/>
            <person name="Petzold A."/>
            <person name="Susuki M."/>
            <person name="Suzuki K.-i.T."/>
            <person name="Hayashi T."/>
            <person name="Toyoda A."/>
            <person name="Oliveira C."/>
            <person name="Osipova E."/>
            <person name="Leigh N.D."/>
            <person name="Simon A."/>
            <person name="Yun M.H."/>
        </authorList>
    </citation>
    <scope>NUCLEOTIDE SEQUENCE</scope>
    <source>
        <strain evidence="2">20211129_DDA</strain>
        <tissue evidence="2">Liver</tissue>
    </source>
</reference>
<feature type="compositionally biased region" description="Basic and acidic residues" evidence="1">
    <location>
        <begin position="57"/>
        <end position="70"/>
    </location>
</feature>
<organism evidence="2 3">
    <name type="scientific">Pleurodeles waltl</name>
    <name type="common">Iberian ribbed newt</name>
    <dbReference type="NCBI Taxonomy" id="8319"/>
    <lineage>
        <taxon>Eukaryota</taxon>
        <taxon>Metazoa</taxon>
        <taxon>Chordata</taxon>
        <taxon>Craniata</taxon>
        <taxon>Vertebrata</taxon>
        <taxon>Euteleostomi</taxon>
        <taxon>Amphibia</taxon>
        <taxon>Batrachia</taxon>
        <taxon>Caudata</taxon>
        <taxon>Salamandroidea</taxon>
        <taxon>Salamandridae</taxon>
        <taxon>Pleurodelinae</taxon>
        <taxon>Pleurodeles</taxon>
    </lineage>
</organism>
<dbReference type="AlphaFoldDB" id="A0AAV7WT34"/>
<sequence length="70" mass="7488">MAPDRESGVREVSQSHDPILSAKAQISGKGGKEKDMQKAHARARSRSQSGVVPGEGEGERGGYHKMQQEG</sequence>
<proteinExistence type="predicted"/>
<evidence type="ECO:0000256" key="1">
    <source>
        <dbReference type="SAM" id="MobiDB-lite"/>
    </source>
</evidence>
<keyword evidence="3" id="KW-1185">Reference proteome</keyword>